<comment type="caution">
    <text evidence="1">The sequence shown here is derived from an EMBL/GenBank/DDBJ whole genome shotgun (WGS) entry which is preliminary data.</text>
</comment>
<evidence type="ECO:0000313" key="2">
    <source>
        <dbReference type="Proteomes" id="UP000831701"/>
    </source>
</evidence>
<gene>
    <name evidence="1" type="ORF">L3Q82_022771</name>
</gene>
<protein>
    <submittedName>
        <fullName evidence="1">Uncharacterized protein</fullName>
    </submittedName>
</protein>
<keyword evidence="2" id="KW-1185">Reference proteome</keyword>
<reference evidence="1" key="1">
    <citation type="submission" date="2022-04" db="EMBL/GenBank/DDBJ databases">
        <title>Jade perch genome.</title>
        <authorList>
            <person name="Chao B."/>
        </authorList>
    </citation>
    <scope>NUCLEOTIDE SEQUENCE</scope>
    <source>
        <strain evidence="1">CB-2022</strain>
    </source>
</reference>
<accession>A0ACB8WWP7</accession>
<name>A0ACB8WWP7_9TELE</name>
<dbReference type="Proteomes" id="UP000831701">
    <property type="component" value="Chromosome 5"/>
</dbReference>
<feature type="non-terminal residue" evidence="1">
    <location>
        <position position="1"/>
    </location>
</feature>
<sequence length="182" mass="20724">IFEKAATPATVNHTSVKVICNASEQWDAPVDLSHLTADQRRVVRQMLREECHSFSRSDNDIGCNEQLKMSISLKDSEPVQRTYMSVPKPLYQEMKGYFHDLIAQGWVPHLSIDYRDLNRKTHPDRQPIPRVQDIMDGLGGNSWFSLLDQRKAQLGALCLIANCLVLNHELGSKRNRLQGQNA</sequence>
<dbReference type="EMBL" id="CM041535">
    <property type="protein sequence ID" value="KAI3372258.1"/>
    <property type="molecule type" value="Genomic_DNA"/>
</dbReference>
<proteinExistence type="predicted"/>
<organism evidence="1 2">
    <name type="scientific">Scortum barcoo</name>
    <name type="common">barcoo grunter</name>
    <dbReference type="NCBI Taxonomy" id="214431"/>
    <lineage>
        <taxon>Eukaryota</taxon>
        <taxon>Metazoa</taxon>
        <taxon>Chordata</taxon>
        <taxon>Craniata</taxon>
        <taxon>Vertebrata</taxon>
        <taxon>Euteleostomi</taxon>
        <taxon>Actinopterygii</taxon>
        <taxon>Neopterygii</taxon>
        <taxon>Teleostei</taxon>
        <taxon>Neoteleostei</taxon>
        <taxon>Acanthomorphata</taxon>
        <taxon>Eupercaria</taxon>
        <taxon>Centrarchiformes</taxon>
        <taxon>Terapontoidei</taxon>
        <taxon>Terapontidae</taxon>
        <taxon>Scortum</taxon>
    </lineage>
</organism>
<evidence type="ECO:0000313" key="1">
    <source>
        <dbReference type="EMBL" id="KAI3372258.1"/>
    </source>
</evidence>